<dbReference type="InterPro" id="IPR036249">
    <property type="entry name" value="Thioredoxin-like_sf"/>
</dbReference>
<dbReference type="Gene3D" id="3.40.30.10">
    <property type="entry name" value="Glutaredoxin"/>
    <property type="match status" value="1"/>
</dbReference>
<keyword evidence="4" id="KW-0676">Redox-active center</keyword>
<evidence type="ECO:0000256" key="4">
    <source>
        <dbReference type="ARBA" id="ARBA00023284"/>
    </source>
</evidence>
<dbReference type="GO" id="GO:0140825">
    <property type="term" value="F:lactoperoxidase activity"/>
    <property type="evidence" value="ECO:0007669"/>
    <property type="project" value="UniProtKB-EC"/>
</dbReference>
<dbReference type="SUPFAM" id="SSF52833">
    <property type="entry name" value="Thioredoxin-like"/>
    <property type="match status" value="1"/>
</dbReference>
<reference evidence="7 8" key="1">
    <citation type="submission" date="2014-03" db="EMBL/GenBank/DDBJ databases">
        <authorList>
            <person name="Sibley D."/>
            <person name="Venepally P."/>
            <person name="Karamycheva S."/>
            <person name="Hadjithomas M."/>
            <person name="Khan A."/>
            <person name="Brunk B."/>
            <person name="Roos D."/>
            <person name="Caler E."/>
            <person name="Lorenzi H."/>
        </authorList>
    </citation>
    <scope>NUCLEOTIDE SEQUENCE [LARGE SCALE GENOMIC DNA]</scope>
    <source>
        <strain evidence="8">p89</strain>
    </source>
</reference>
<dbReference type="VEuPathDB" id="ToxoDB:TGP89_309210"/>
<dbReference type="FunFam" id="3.30.1020.10:FF:000001">
    <property type="entry name" value="1-Cys peroxiredoxin"/>
    <property type="match status" value="1"/>
</dbReference>
<dbReference type="CDD" id="cd03016">
    <property type="entry name" value="PRX_1cys"/>
    <property type="match status" value="1"/>
</dbReference>
<comment type="caution">
    <text evidence="7">The sequence shown here is derived from an EMBL/GenBank/DDBJ whole genome shotgun (WGS) entry which is preliminary data.</text>
</comment>
<keyword evidence="2" id="KW-0049">Antioxidant</keyword>
<accession>A0A086K861</accession>
<evidence type="ECO:0000256" key="3">
    <source>
        <dbReference type="ARBA" id="ARBA00023002"/>
    </source>
</evidence>
<keyword evidence="3 7" id="KW-0560">Oxidoreductase</keyword>
<dbReference type="InterPro" id="IPR013766">
    <property type="entry name" value="Thioredoxin_domain"/>
</dbReference>
<evidence type="ECO:0000259" key="6">
    <source>
        <dbReference type="PROSITE" id="PS51352"/>
    </source>
</evidence>
<dbReference type="PROSITE" id="PS51352">
    <property type="entry name" value="THIOREDOXIN_2"/>
    <property type="match status" value="1"/>
</dbReference>
<dbReference type="GO" id="GO:0045454">
    <property type="term" value="P:cell redox homeostasis"/>
    <property type="evidence" value="ECO:0007669"/>
    <property type="project" value="TreeGrafter"/>
</dbReference>
<dbReference type="InterPro" id="IPR019479">
    <property type="entry name" value="Peroxiredoxin_C"/>
</dbReference>
<dbReference type="Pfam" id="PF10417">
    <property type="entry name" value="1-cysPrx_C"/>
    <property type="match status" value="1"/>
</dbReference>
<dbReference type="OrthoDB" id="2996783at2759"/>
<keyword evidence="1 7" id="KW-0575">Peroxidase</keyword>
<dbReference type="Proteomes" id="UP000028828">
    <property type="component" value="Unassembled WGS sequence"/>
</dbReference>
<dbReference type="PANTHER" id="PTHR43503">
    <property type="entry name" value="MCG48959-RELATED"/>
    <property type="match status" value="1"/>
</dbReference>
<comment type="similarity">
    <text evidence="5">Belongs to the peroxiredoxin family. Prx6 subfamily.</text>
</comment>
<dbReference type="FunFam" id="3.40.30.10:FF:000011">
    <property type="entry name" value="Peroxiredoxin PRX1"/>
    <property type="match status" value="1"/>
</dbReference>
<dbReference type="AlphaFoldDB" id="A0A086K861"/>
<evidence type="ECO:0000256" key="2">
    <source>
        <dbReference type="ARBA" id="ARBA00022862"/>
    </source>
</evidence>
<feature type="domain" description="Thioredoxin" evidence="6">
    <location>
        <begin position="180"/>
        <end position="345"/>
    </location>
</feature>
<dbReference type="GO" id="GO:0005739">
    <property type="term" value="C:mitochondrion"/>
    <property type="evidence" value="ECO:0007669"/>
    <property type="project" value="TreeGrafter"/>
</dbReference>
<dbReference type="GO" id="GO:0005829">
    <property type="term" value="C:cytosol"/>
    <property type="evidence" value="ECO:0007669"/>
    <property type="project" value="TreeGrafter"/>
</dbReference>
<proteinExistence type="inferred from homology"/>
<dbReference type="EMBL" id="AEYI02001180">
    <property type="protein sequence ID" value="KFG40579.1"/>
    <property type="molecule type" value="Genomic_DNA"/>
</dbReference>
<protein>
    <submittedName>
        <fullName evidence="7">Putative peroxiredoxin 6</fullName>
        <ecNumber evidence="7">1.11.1.7</ecNumber>
    </submittedName>
</protein>
<name>A0A086K861_TOXGO</name>
<dbReference type="Gene3D" id="3.30.1020.10">
    <property type="entry name" value="Antioxidant, Horf6, Chain A, domain2"/>
    <property type="match status" value="1"/>
</dbReference>
<dbReference type="PANTHER" id="PTHR43503:SF4">
    <property type="entry name" value="PEROXIREDOXIN-6"/>
    <property type="match status" value="1"/>
</dbReference>
<evidence type="ECO:0000256" key="5">
    <source>
        <dbReference type="ARBA" id="ARBA00025719"/>
    </source>
</evidence>
<organism evidence="7 8">
    <name type="scientific">Toxoplasma gondii p89</name>
    <dbReference type="NCBI Taxonomy" id="943119"/>
    <lineage>
        <taxon>Eukaryota</taxon>
        <taxon>Sar</taxon>
        <taxon>Alveolata</taxon>
        <taxon>Apicomplexa</taxon>
        <taxon>Conoidasida</taxon>
        <taxon>Coccidia</taxon>
        <taxon>Eucoccidiorida</taxon>
        <taxon>Eimeriorina</taxon>
        <taxon>Sarcocystidae</taxon>
        <taxon>Toxoplasma</taxon>
    </lineage>
</organism>
<evidence type="ECO:0000313" key="8">
    <source>
        <dbReference type="Proteomes" id="UP000028828"/>
    </source>
</evidence>
<dbReference type="InterPro" id="IPR000866">
    <property type="entry name" value="AhpC/TSA"/>
</dbReference>
<dbReference type="Pfam" id="PF00578">
    <property type="entry name" value="AhpC-TSA"/>
    <property type="match status" value="1"/>
</dbReference>
<evidence type="ECO:0000256" key="1">
    <source>
        <dbReference type="ARBA" id="ARBA00022559"/>
    </source>
</evidence>
<dbReference type="InterPro" id="IPR045020">
    <property type="entry name" value="PRX_1cys"/>
</dbReference>
<evidence type="ECO:0000313" key="7">
    <source>
        <dbReference type="EMBL" id="KFG40579.1"/>
    </source>
</evidence>
<gene>
    <name evidence="7" type="ORF">TGP89_309210</name>
</gene>
<dbReference type="GO" id="GO:0051920">
    <property type="term" value="F:peroxiredoxin activity"/>
    <property type="evidence" value="ECO:0007669"/>
    <property type="project" value="InterPro"/>
</dbReference>
<sequence length="402" mass="44132">MHSHRSNSHEISSSRFHGATHLCMERRCIHFTLQLVISSAACLVPPTSCNDQSAVLLQSRLSSAATRNLVNLSCVAVLLAVTRETRWKVRTKEQGRNPASVCSACLQEVCRDLKNLTALVGRRVYAARVAPSPVRWPAENHCGAGCSDKRTFLVQGEVPVIFFERSPIKACHQKHITTMLVLGSTFPDVHADASGVPGDKIKLYDFLGDSWGLLMSHPHDFTPVCTTELAQAARMAPEFAKRNCKLIGFSCDDVSSHKGWAKDVMSVAKLSGDLPFPIIADPERKLATDLGIMDPEEKDKAGIPVTCRAAIYIGPDRRVKGLILYPATVGRNFKEVLRALDALQLAEKYPVATPEGWFPGDKVMVQPTLTDEEAKAKLPKGFEKKECPSGKNYLRYAPDPSA</sequence>
<dbReference type="EC" id="1.11.1.7" evidence="7"/>